<feature type="non-terminal residue" evidence="1">
    <location>
        <position position="1"/>
    </location>
</feature>
<dbReference type="OrthoDB" id="2678283at2759"/>
<reference evidence="2" key="2">
    <citation type="submission" date="2015-01" db="EMBL/GenBank/DDBJ databases">
        <title>Evolutionary Origins and Diversification of the Mycorrhizal Mutualists.</title>
        <authorList>
            <consortium name="DOE Joint Genome Institute"/>
            <consortium name="Mycorrhizal Genomics Consortium"/>
            <person name="Kohler A."/>
            <person name="Kuo A."/>
            <person name="Nagy L.G."/>
            <person name="Floudas D."/>
            <person name="Copeland A."/>
            <person name="Barry K.W."/>
            <person name="Cichocki N."/>
            <person name="Veneault-Fourrey C."/>
            <person name="LaButti K."/>
            <person name="Lindquist E.A."/>
            <person name="Lipzen A."/>
            <person name="Lundell T."/>
            <person name="Morin E."/>
            <person name="Murat C."/>
            <person name="Riley R."/>
            <person name="Ohm R."/>
            <person name="Sun H."/>
            <person name="Tunlid A."/>
            <person name="Henrissat B."/>
            <person name="Grigoriev I.V."/>
            <person name="Hibbett D.S."/>
            <person name="Martin F."/>
        </authorList>
    </citation>
    <scope>NUCLEOTIDE SEQUENCE [LARGE SCALE GENOMIC DNA]</scope>
    <source>
        <strain evidence="2">Foug A</strain>
    </source>
</reference>
<dbReference type="Proteomes" id="UP000053989">
    <property type="component" value="Unassembled WGS sequence"/>
</dbReference>
<dbReference type="InParanoid" id="A0A0C3D4I0"/>
<evidence type="ECO:0000313" key="2">
    <source>
        <dbReference type="Proteomes" id="UP000053989"/>
    </source>
</evidence>
<evidence type="ECO:0000313" key="1">
    <source>
        <dbReference type="EMBL" id="KIM55675.1"/>
    </source>
</evidence>
<accession>A0A0C3D4I0</accession>
<keyword evidence="2" id="KW-1185">Reference proteome</keyword>
<reference evidence="1 2" key="1">
    <citation type="submission" date="2014-04" db="EMBL/GenBank/DDBJ databases">
        <authorList>
            <consortium name="DOE Joint Genome Institute"/>
            <person name="Kuo A."/>
            <person name="Kohler A."/>
            <person name="Nagy L.G."/>
            <person name="Floudas D."/>
            <person name="Copeland A."/>
            <person name="Barry K.W."/>
            <person name="Cichocki N."/>
            <person name="Veneault-Fourrey C."/>
            <person name="LaButti K."/>
            <person name="Lindquist E.A."/>
            <person name="Lipzen A."/>
            <person name="Lundell T."/>
            <person name="Morin E."/>
            <person name="Murat C."/>
            <person name="Sun H."/>
            <person name="Tunlid A."/>
            <person name="Henrissat B."/>
            <person name="Grigoriev I.V."/>
            <person name="Hibbett D.S."/>
            <person name="Martin F."/>
            <person name="Nordberg H.P."/>
            <person name="Cantor M.N."/>
            <person name="Hua S.X."/>
        </authorList>
    </citation>
    <scope>NUCLEOTIDE SEQUENCE [LARGE SCALE GENOMIC DNA]</scope>
    <source>
        <strain evidence="1 2">Foug A</strain>
    </source>
</reference>
<organism evidence="1 2">
    <name type="scientific">Scleroderma citrinum Foug A</name>
    <dbReference type="NCBI Taxonomy" id="1036808"/>
    <lineage>
        <taxon>Eukaryota</taxon>
        <taxon>Fungi</taxon>
        <taxon>Dikarya</taxon>
        <taxon>Basidiomycota</taxon>
        <taxon>Agaricomycotina</taxon>
        <taxon>Agaricomycetes</taxon>
        <taxon>Agaricomycetidae</taxon>
        <taxon>Boletales</taxon>
        <taxon>Sclerodermatineae</taxon>
        <taxon>Sclerodermataceae</taxon>
        <taxon>Scleroderma</taxon>
    </lineage>
</organism>
<name>A0A0C3D4I0_9AGAM</name>
<sequence length="135" mass="14973">VAQGPFQHECILDTFAFFLESICNVPSNVCACRKVRAALALVTVAVKQAFRYWSTGHFVLPEKKNLCKFSATQWTFATNEIMNSVDKLSEKKWMKILEAAEGYVGAHMPVSSRDATCAQLGLVSGKTTCYEVDLD</sequence>
<dbReference type="AlphaFoldDB" id="A0A0C3D4I0"/>
<gene>
    <name evidence="1" type="ORF">SCLCIDRAFT_134116</name>
</gene>
<proteinExistence type="predicted"/>
<dbReference type="EMBL" id="KN822129">
    <property type="protein sequence ID" value="KIM55675.1"/>
    <property type="molecule type" value="Genomic_DNA"/>
</dbReference>
<dbReference type="HOGENOM" id="CLU_158360_0_0_1"/>
<protein>
    <submittedName>
        <fullName evidence="1">Uncharacterized protein</fullName>
    </submittedName>
</protein>